<reference evidence="2" key="1">
    <citation type="journal article" date="2023" name="Nat. Plants">
        <title>Single-cell RNA sequencing provides a high-resolution roadmap for understanding the multicellular compartmentation of specialized metabolism.</title>
        <authorList>
            <person name="Sun S."/>
            <person name="Shen X."/>
            <person name="Li Y."/>
            <person name="Li Y."/>
            <person name="Wang S."/>
            <person name="Li R."/>
            <person name="Zhang H."/>
            <person name="Shen G."/>
            <person name="Guo B."/>
            <person name="Wei J."/>
            <person name="Xu J."/>
            <person name="St-Pierre B."/>
            <person name="Chen S."/>
            <person name="Sun C."/>
        </authorList>
    </citation>
    <scope>NUCLEOTIDE SEQUENCE [LARGE SCALE GENOMIC DNA]</scope>
</reference>
<organism evidence="1 2">
    <name type="scientific">Catharanthus roseus</name>
    <name type="common">Madagascar periwinkle</name>
    <name type="synonym">Vinca rosea</name>
    <dbReference type="NCBI Taxonomy" id="4058"/>
    <lineage>
        <taxon>Eukaryota</taxon>
        <taxon>Viridiplantae</taxon>
        <taxon>Streptophyta</taxon>
        <taxon>Embryophyta</taxon>
        <taxon>Tracheophyta</taxon>
        <taxon>Spermatophyta</taxon>
        <taxon>Magnoliopsida</taxon>
        <taxon>eudicotyledons</taxon>
        <taxon>Gunneridae</taxon>
        <taxon>Pentapetalae</taxon>
        <taxon>asterids</taxon>
        <taxon>lamiids</taxon>
        <taxon>Gentianales</taxon>
        <taxon>Apocynaceae</taxon>
        <taxon>Rauvolfioideae</taxon>
        <taxon>Vinceae</taxon>
        <taxon>Catharanthinae</taxon>
        <taxon>Catharanthus</taxon>
    </lineage>
</organism>
<name>A0ACC0BVQ1_CATRO</name>
<comment type="caution">
    <text evidence="1">The sequence shown here is derived from an EMBL/GenBank/DDBJ whole genome shotgun (WGS) entry which is preliminary data.</text>
</comment>
<gene>
    <name evidence="1" type="ORF">M9H77_07666</name>
</gene>
<proteinExistence type="predicted"/>
<sequence length="193" mass="22100">MEDDRSWMCRRTVPGVMGINSDPGTTNELWCLCTKCKNSKYLKEYDVKLHLYKLGFLPNYHNWTAHGELSDHFLSLTKSDMEQPVNASNNECFKCISWVLSKHKQQRPCLWFRLTVCSHYYGVFGWQWQLYVFGSFSIFCGKPRGLYRLGEEVVGVHAAGIGEVCQLLDIIRISVWRTSGFGTHSLPSFSAAG</sequence>
<dbReference type="EMBL" id="CM044702">
    <property type="protein sequence ID" value="KAI5676716.1"/>
    <property type="molecule type" value="Genomic_DNA"/>
</dbReference>
<accession>A0ACC0BVQ1</accession>
<keyword evidence="2" id="KW-1185">Reference proteome</keyword>
<dbReference type="Proteomes" id="UP001060085">
    <property type="component" value="Linkage Group LG02"/>
</dbReference>
<evidence type="ECO:0000313" key="1">
    <source>
        <dbReference type="EMBL" id="KAI5676716.1"/>
    </source>
</evidence>
<protein>
    <submittedName>
        <fullName evidence="1">Uncharacterized protein</fullName>
    </submittedName>
</protein>
<evidence type="ECO:0000313" key="2">
    <source>
        <dbReference type="Proteomes" id="UP001060085"/>
    </source>
</evidence>